<keyword evidence="3 9" id="KW-0378">Hydrolase</keyword>
<dbReference type="InterPro" id="IPR000897">
    <property type="entry name" value="SRP54_GTPase_dom"/>
</dbReference>
<dbReference type="Proteomes" id="UP001324185">
    <property type="component" value="Chromosome"/>
</dbReference>
<feature type="binding site" evidence="9">
    <location>
        <begin position="107"/>
        <end position="114"/>
    </location>
    <ligand>
        <name>GTP</name>
        <dbReference type="ChEBI" id="CHEBI:37565"/>
    </ligand>
</feature>
<dbReference type="EMBL" id="CP140158">
    <property type="protein sequence ID" value="WQG84891.1"/>
    <property type="molecule type" value="Genomic_DNA"/>
</dbReference>
<comment type="catalytic activity">
    <reaction evidence="8 9">
        <text>GTP + H2O = GDP + phosphate + H(+)</text>
        <dbReference type="Rhea" id="RHEA:19669"/>
        <dbReference type="ChEBI" id="CHEBI:15377"/>
        <dbReference type="ChEBI" id="CHEBI:15378"/>
        <dbReference type="ChEBI" id="CHEBI:37565"/>
        <dbReference type="ChEBI" id="CHEBI:43474"/>
        <dbReference type="ChEBI" id="CHEBI:58189"/>
        <dbReference type="EC" id="3.6.5.4"/>
    </reaction>
</comment>
<dbReference type="InterPro" id="IPR003593">
    <property type="entry name" value="AAA+_ATPase"/>
</dbReference>
<dbReference type="RefSeq" id="WP_018625495.1">
    <property type="nucleotide sequence ID" value="NZ_CP140158.1"/>
</dbReference>
<dbReference type="CDD" id="cd18539">
    <property type="entry name" value="SRP_G"/>
    <property type="match status" value="1"/>
</dbReference>
<evidence type="ECO:0000256" key="7">
    <source>
        <dbReference type="ARBA" id="ARBA00023274"/>
    </source>
</evidence>
<feature type="domain" description="SRP54-type proteins GTP-binding" evidence="10">
    <location>
        <begin position="269"/>
        <end position="282"/>
    </location>
</feature>
<keyword evidence="12" id="KW-1185">Reference proteome</keyword>
<feature type="binding site" evidence="9">
    <location>
        <begin position="190"/>
        <end position="194"/>
    </location>
    <ligand>
        <name>GTP</name>
        <dbReference type="ChEBI" id="CHEBI:37565"/>
    </ligand>
</feature>
<dbReference type="SMART" id="SM00962">
    <property type="entry name" value="SRP54"/>
    <property type="match status" value="1"/>
</dbReference>
<dbReference type="Gene3D" id="1.20.120.140">
    <property type="entry name" value="Signal recognition particle SRP54, nucleotide-binding domain"/>
    <property type="match status" value="1"/>
</dbReference>
<keyword evidence="7 9" id="KW-0687">Ribonucleoprotein</keyword>
<reference evidence="11 12" key="1">
    <citation type="submission" date="2023-11" db="EMBL/GenBank/DDBJ databases">
        <title>MicrobeMod: A computational toolkit for identifying prokaryotic methylation and restriction-modification with nanopore sequencing.</title>
        <authorList>
            <person name="Crits-Christoph A."/>
            <person name="Kang S.C."/>
            <person name="Lee H."/>
            <person name="Ostrov N."/>
        </authorList>
    </citation>
    <scope>NUCLEOTIDE SEQUENCE [LARGE SCALE GENOMIC DNA]</scope>
    <source>
        <strain evidence="11 12">DSMZ 16071</strain>
    </source>
</reference>
<dbReference type="InterPro" id="IPR004125">
    <property type="entry name" value="Signal_recog_particle_SRP54_M"/>
</dbReference>
<dbReference type="SUPFAM" id="SSF47446">
    <property type="entry name" value="Signal peptide-binding domain"/>
    <property type="match status" value="1"/>
</dbReference>
<evidence type="ECO:0000256" key="9">
    <source>
        <dbReference type="HAMAP-Rule" id="MF_00306"/>
    </source>
</evidence>
<name>A0ABZ0X2S5_9GAMM</name>
<dbReference type="InterPro" id="IPR042101">
    <property type="entry name" value="SRP54_N_sf"/>
</dbReference>
<dbReference type="Pfam" id="PF00448">
    <property type="entry name" value="SRP54"/>
    <property type="match status" value="1"/>
</dbReference>
<evidence type="ECO:0000256" key="1">
    <source>
        <dbReference type="ARBA" id="ARBA00005450"/>
    </source>
</evidence>
<dbReference type="PANTHER" id="PTHR11564:SF5">
    <property type="entry name" value="SIGNAL RECOGNITION PARTICLE SUBUNIT SRP54"/>
    <property type="match status" value="1"/>
</dbReference>
<dbReference type="Gene3D" id="1.10.260.30">
    <property type="entry name" value="Signal recognition particle, SRP54 subunit, M-domain"/>
    <property type="match status" value="1"/>
</dbReference>
<comment type="subunit">
    <text evidence="9">Part of the signal recognition particle protein translocation system, which is composed of SRP and FtsY. SRP is a ribonucleoprotein composed of Ffh and a 4.5S RNA molecule.</text>
</comment>
<dbReference type="PANTHER" id="PTHR11564">
    <property type="entry name" value="SIGNAL RECOGNITION PARTICLE 54K PROTEIN SRP54"/>
    <property type="match status" value="1"/>
</dbReference>
<dbReference type="SMART" id="SM00382">
    <property type="entry name" value="AAA"/>
    <property type="match status" value="1"/>
</dbReference>
<feature type="binding site" evidence="9">
    <location>
        <begin position="248"/>
        <end position="251"/>
    </location>
    <ligand>
        <name>GTP</name>
        <dbReference type="ChEBI" id="CHEBI:37565"/>
    </ligand>
</feature>
<dbReference type="NCBIfam" id="TIGR00959">
    <property type="entry name" value="ffh"/>
    <property type="match status" value="1"/>
</dbReference>
<evidence type="ECO:0000256" key="6">
    <source>
        <dbReference type="ARBA" id="ARBA00023135"/>
    </source>
</evidence>
<comment type="similarity">
    <text evidence="1 9">Belongs to the GTP-binding SRP family. SRP54 subfamily.</text>
</comment>
<dbReference type="InterPro" id="IPR027417">
    <property type="entry name" value="P-loop_NTPase"/>
</dbReference>
<dbReference type="PROSITE" id="PS00300">
    <property type="entry name" value="SRP54"/>
    <property type="match status" value="1"/>
</dbReference>
<evidence type="ECO:0000313" key="12">
    <source>
        <dbReference type="Proteomes" id="UP001324185"/>
    </source>
</evidence>
<dbReference type="EC" id="3.6.5.4" evidence="9"/>
<gene>
    <name evidence="9 11" type="primary">ffh</name>
    <name evidence="11" type="ORF">SR900_10500</name>
</gene>
<dbReference type="Gene3D" id="3.40.50.300">
    <property type="entry name" value="P-loop containing nucleotide triphosphate hydrolases"/>
    <property type="match status" value="1"/>
</dbReference>
<dbReference type="InterPro" id="IPR013822">
    <property type="entry name" value="Signal_recog_particl_SRP54_hlx"/>
</dbReference>
<keyword evidence="9" id="KW-0963">Cytoplasm</keyword>
<keyword evidence="6 9" id="KW-0733">Signal recognition particle</keyword>
<keyword evidence="4 9" id="KW-0694">RNA-binding</keyword>
<dbReference type="SMART" id="SM00963">
    <property type="entry name" value="SRP54_N"/>
    <property type="match status" value="1"/>
</dbReference>
<organism evidence="11 12">
    <name type="scientific">Kangiella aquimarina</name>
    <dbReference type="NCBI Taxonomy" id="261965"/>
    <lineage>
        <taxon>Bacteria</taxon>
        <taxon>Pseudomonadati</taxon>
        <taxon>Pseudomonadota</taxon>
        <taxon>Gammaproteobacteria</taxon>
        <taxon>Kangiellales</taxon>
        <taxon>Kangiellaceae</taxon>
        <taxon>Kangiella</taxon>
    </lineage>
</organism>
<comment type="domain">
    <text evidence="9">Composed of three domains: the N-terminal N domain, which is responsible for interactions with the ribosome, the central G domain, which binds GTP, and the C-terminal M domain, which binds the RNA and the signal sequence of the RNC.</text>
</comment>
<evidence type="ECO:0000256" key="4">
    <source>
        <dbReference type="ARBA" id="ARBA00022884"/>
    </source>
</evidence>
<evidence type="ECO:0000313" key="11">
    <source>
        <dbReference type="EMBL" id="WQG84891.1"/>
    </source>
</evidence>
<sequence length="466" mass="50053">MFDSLSDRLSGALKTLKGKGKISEDNIKDTLREVRMALLEADVALPVVKAFIGDVKERAMGAEVGKALDPGQAFIKIVNDELIKAMGEANDALNLSAKPPVVILMAGLQGAGKTTSAGKLAHLLKTREKKSVMVASADVYRPAAIKQLETVAGEVGATFFPSSTEQKPIDIANNAIKEAKKQFIDVVIIDTAGRLAIDAVMMEEIKSLHAAIEPTETLFVVDSMTGQDAANTAKAFNDALPLTGVILTKADGDARGGAALSIRHITGKPIKFIGMGEKIDQLEPFHPERVASRILGMGDVLSLIEEVERKVDKKKAEKVAKKIMKGKGFDLGDFRDQLLQMNNMGGMAGLMDKLPGMGQIPEAAKQKAMNNKMTDRMIAMINSMTPKERARPELIKGSRKKRIANGSGTQIQDVNRLLKQFNQMQKMMKKLKGPGGMMKMMRGMKGMMPPGGGMGGGPGGMPPFGR</sequence>
<proteinExistence type="inferred from homology"/>
<evidence type="ECO:0000259" key="10">
    <source>
        <dbReference type="PROSITE" id="PS00300"/>
    </source>
</evidence>
<comment type="subcellular location">
    <subcellularLocation>
        <location evidence="9">Cytoplasm</location>
    </subcellularLocation>
    <text evidence="9">The SRP-RNC complex is targeted to the cytoplasmic membrane.</text>
</comment>
<evidence type="ECO:0000256" key="8">
    <source>
        <dbReference type="ARBA" id="ARBA00048027"/>
    </source>
</evidence>
<dbReference type="HAMAP" id="MF_00306">
    <property type="entry name" value="SRP54"/>
    <property type="match status" value="1"/>
</dbReference>
<dbReference type="InterPro" id="IPR022941">
    <property type="entry name" value="SRP54"/>
</dbReference>
<evidence type="ECO:0000256" key="5">
    <source>
        <dbReference type="ARBA" id="ARBA00023134"/>
    </source>
</evidence>
<dbReference type="InterPro" id="IPR036891">
    <property type="entry name" value="Signal_recog_part_SRP54_M_sf"/>
</dbReference>
<evidence type="ECO:0000256" key="3">
    <source>
        <dbReference type="ARBA" id="ARBA00022801"/>
    </source>
</evidence>
<protein>
    <recommendedName>
        <fullName evidence="9">Signal recognition particle protein</fullName>
        <ecNumber evidence="9">3.6.5.4</ecNumber>
    </recommendedName>
    <alternativeName>
        <fullName evidence="9">Fifty-four homolog</fullName>
    </alternativeName>
</protein>
<keyword evidence="2 9" id="KW-0547">Nucleotide-binding</keyword>
<dbReference type="InterPro" id="IPR004780">
    <property type="entry name" value="SRP"/>
</dbReference>
<dbReference type="Pfam" id="PF02881">
    <property type="entry name" value="SRP54_N"/>
    <property type="match status" value="1"/>
</dbReference>
<dbReference type="SUPFAM" id="SSF52540">
    <property type="entry name" value="P-loop containing nucleoside triphosphate hydrolases"/>
    <property type="match status" value="1"/>
</dbReference>
<comment type="function">
    <text evidence="9">Involved in targeting and insertion of nascent membrane proteins into the cytoplasmic membrane. Binds to the hydrophobic signal sequence of the ribosome-nascent chain (RNC) as it emerges from the ribosomes. The SRP-RNC complex is then targeted to the cytoplasmic membrane where it interacts with the SRP receptor FtsY. Interaction with FtsY leads to the transfer of the RNC complex to the Sec translocase for insertion into the membrane, the hydrolysis of GTP by both Ffh and FtsY, and the dissociation of the SRP-FtsY complex into the individual components.</text>
</comment>
<keyword evidence="5 9" id="KW-0342">GTP-binding</keyword>
<accession>A0ABZ0X2S5</accession>
<dbReference type="Pfam" id="PF02978">
    <property type="entry name" value="SRP_SPB"/>
    <property type="match status" value="1"/>
</dbReference>
<evidence type="ECO:0000256" key="2">
    <source>
        <dbReference type="ARBA" id="ARBA00022741"/>
    </source>
</evidence>